<protein>
    <submittedName>
        <fullName evidence="2">Uncharacterized protein</fullName>
    </submittedName>
</protein>
<accession>A0A1H7VWN4</accession>
<keyword evidence="1" id="KW-1133">Transmembrane helix</keyword>
<gene>
    <name evidence="2" type="ORF">SAMN05421856_101294</name>
</gene>
<evidence type="ECO:0000256" key="1">
    <source>
        <dbReference type="SAM" id="Phobius"/>
    </source>
</evidence>
<dbReference type="EMBL" id="FOBV01000001">
    <property type="protein sequence ID" value="SEM13227.1"/>
    <property type="molecule type" value="Genomic_DNA"/>
</dbReference>
<keyword evidence="3" id="KW-1185">Reference proteome</keyword>
<keyword evidence="1" id="KW-0472">Membrane</keyword>
<feature type="transmembrane region" description="Helical" evidence="1">
    <location>
        <begin position="89"/>
        <end position="116"/>
    </location>
</feature>
<keyword evidence="1" id="KW-0812">Transmembrane</keyword>
<name>A0A1H7VWN4_9FLAO</name>
<evidence type="ECO:0000313" key="3">
    <source>
        <dbReference type="Proteomes" id="UP000199450"/>
    </source>
</evidence>
<feature type="transmembrane region" description="Helical" evidence="1">
    <location>
        <begin position="6"/>
        <end position="24"/>
    </location>
</feature>
<feature type="transmembrane region" description="Helical" evidence="1">
    <location>
        <begin position="36"/>
        <end position="59"/>
    </location>
</feature>
<reference evidence="3" key="1">
    <citation type="submission" date="2016-10" db="EMBL/GenBank/DDBJ databases">
        <authorList>
            <person name="Varghese N."/>
            <person name="Submissions S."/>
        </authorList>
    </citation>
    <scope>NUCLEOTIDE SEQUENCE [LARGE SCALE GENOMIC DNA]</scope>
    <source>
        <strain evidence="3">DSM 17453</strain>
    </source>
</reference>
<dbReference type="Proteomes" id="UP000199450">
    <property type="component" value="Unassembled WGS sequence"/>
</dbReference>
<feature type="transmembrane region" description="Helical" evidence="1">
    <location>
        <begin position="65"/>
        <end position="82"/>
    </location>
</feature>
<dbReference type="AlphaFoldDB" id="A0A1H7VWN4"/>
<dbReference type="OrthoDB" id="1423729at2"/>
<dbReference type="RefSeq" id="WP_089998062.1">
    <property type="nucleotide sequence ID" value="NZ_FOBV01000001.1"/>
</dbReference>
<dbReference type="STRING" id="295069.SAMN05421856_101294"/>
<organism evidence="2 3">
    <name type="scientific">Chryseobacterium taichungense</name>
    <dbReference type="NCBI Taxonomy" id="295069"/>
    <lineage>
        <taxon>Bacteria</taxon>
        <taxon>Pseudomonadati</taxon>
        <taxon>Bacteroidota</taxon>
        <taxon>Flavobacteriia</taxon>
        <taxon>Flavobacteriales</taxon>
        <taxon>Weeksellaceae</taxon>
        <taxon>Chryseobacterium group</taxon>
        <taxon>Chryseobacterium</taxon>
    </lineage>
</organism>
<evidence type="ECO:0000313" key="2">
    <source>
        <dbReference type="EMBL" id="SEM13227.1"/>
    </source>
</evidence>
<proteinExistence type="predicted"/>
<sequence length="202" mass="23487">MNEFFNFSLLVFVTGIFVFFIKRIPKEPRFKVTKIFLISGIALYFIYLIEFLGIVDIYGAFSQNFFYGVSLSLLLLAMKFGIKNPGLKLINIFSFIFNIPVLHQFILIIAGTIGGIKIYHTPSIEKETANYRIESEYSSPGMTRAEDVYFVQKKFPFEQKYKLLSVPKKQYIDSMKFTEIRDSLHIQYIGKELDINTTFSIK</sequence>